<keyword evidence="1" id="KW-1133">Transmembrane helix</keyword>
<evidence type="ECO:0000313" key="3">
    <source>
        <dbReference type="Proteomes" id="UP000548726"/>
    </source>
</evidence>
<comment type="caution">
    <text evidence="2">The sequence shown here is derived from an EMBL/GenBank/DDBJ whole genome shotgun (WGS) entry which is preliminary data.</text>
</comment>
<evidence type="ECO:0000313" key="2">
    <source>
        <dbReference type="EMBL" id="GFE93540.1"/>
    </source>
</evidence>
<sequence>MDVSQTGGCQTRDCQTGSARRGLNKLTGAQGPFRLKADLGKLVEIRHGRATVIRLLQAGSQTSSLVFLFTAERVFTSGACLMMHPSSPRAQGIAAPAPVAIPVGALLPWAVFGLLLSVLMLYFVGAEQGAVSLISGHEVHEFVHDGRHLLGFPCH</sequence>
<keyword evidence="1" id="KW-0812">Transmembrane</keyword>
<gene>
    <name evidence="2" type="ORF">DmAi_15990</name>
</gene>
<evidence type="ECO:0008006" key="4">
    <source>
        <dbReference type="Google" id="ProtNLM"/>
    </source>
</evidence>
<dbReference type="InterPro" id="IPR012667">
    <property type="entry name" value="CbtB_put"/>
</dbReference>
<feature type="transmembrane region" description="Helical" evidence="1">
    <location>
        <begin position="106"/>
        <end position="125"/>
    </location>
</feature>
<keyword evidence="3" id="KW-1185">Reference proteome</keyword>
<reference evidence="2 3" key="1">
    <citation type="journal article" date="2020" name="Cell Rep.">
        <title>Local necrotic cells trigger systemic immune activation via gut microbiome dysbiosis in Drosophila.</title>
        <authorList>
            <person name="Kosakamoto H."/>
            <person name="Yamauchi T."/>
            <person name="Akuzawa-Tokita Y."/>
            <person name="Nishimura K."/>
            <person name="Soga T."/>
            <person name="Murakami T."/>
            <person name="Mori H."/>
            <person name="Yamamoto K."/>
            <person name="Miyazaki R."/>
            <person name="Koto A."/>
            <person name="Miura M."/>
            <person name="Obata F."/>
        </authorList>
    </citation>
    <scope>NUCLEOTIDE SEQUENCE [LARGE SCALE GENOMIC DNA]</scope>
    <source>
        <strain evidence="2 3">Ai</strain>
    </source>
</reference>
<evidence type="ECO:0000256" key="1">
    <source>
        <dbReference type="SAM" id="Phobius"/>
    </source>
</evidence>
<dbReference type="AlphaFoldDB" id="A0A6V8I7L5"/>
<accession>A0A6V8I7L5</accession>
<dbReference type="Proteomes" id="UP000548726">
    <property type="component" value="Unassembled WGS sequence"/>
</dbReference>
<dbReference type="Pfam" id="PF09489">
    <property type="entry name" value="CbtB"/>
    <property type="match status" value="1"/>
</dbReference>
<organism evidence="2 3">
    <name type="scientific">Acetobacter persici</name>
    <dbReference type="NCBI Taxonomy" id="1076596"/>
    <lineage>
        <taxon>Bacteria</taxon>
        <taxon>Pseudomonadati</taxon>
        <taxon>Pseudomonadota</taxon>
        <taxon>Alphaproteobacteria</taxon>
        <taxon>Acetobacterales</taxon>
        <taxon>Acetobacteraceae</taxon>
        <taxon>Acetobacter</taxon>
    </lineage>
</organism>
<keyword evidence="1" id="KW-0472">Membrane</keyword>
<proteinExistence type="predicted"/>
<protein>
    <recommendedName>
        <fullName evidence="4">Cobalt transporter</fullName>
    </recommendedName>
</protein>
<dbReference type="EMBL" id="BLJP01000005">
    <property type="protein sequence ID" value="GFE93540.1"/>
    <property type="molecule type" value="Genomic_DNA"/>
</dbReference>
<name>A0A6V8I7L5_9PROT</name>